<comment type="cofactor">
    <cofactor evidence="12 13">
        <name>Fe cation</name>
        <dbReference type="ChEBI" id="CHEBI:24875"/>
    </cofactor>
    <text evidence="12 13">Binds 2 iron ions per subunit.</text>
</comment>
<evidence type="ECO:0000256" key="9">
    <source>
        <dbReference type="ARBA" id="ARBA00023004"/>
    </source>
</evidence>
<evidence type="ECO:0000256" key="13">
    <source>
        <dbReference type="RuleBase" id="RU367039"/>
    </source>
</evidence>
<evidence type="ECO:0000256" key="5">
    <source>
        <dbReference type="ARBA" id="ARBA00019269"/>
    </source>
</evidence>
<keyword evidence="8 13" id="KW-0560">Oxidoreductase</keyword>
<dbReference type="PANTHER" id="PTHR12588">
    <property type="entry name" value="MYOINOSITOL OXYGENASE"/>
    <property type="match status" value="1"/>
</dbReference>
<evidence type="ECO:0000256" key="3">
    <source>
        <dbReference type="ARBA" id="ARBA00005286"/>
    </source>
</evidence>
<organism evidence="14 15">
    <name type="scientific">Fusarium oxysporum f. sp. cubense</name>
    <dbReference type="NCBI Taxonomy" id="61366"/>
    <lineage>
        <taxon>Eukaryota</taxon>
        <taxon>Fungi</taxon>
        <taxon>Dikarya</taxon>
        <taxon>Ascomycota</taxon>
        <taxon>Pezizomycotina</taxon>
        <taxon>Sordariomycetes</taxon>
        <taxon>Hypocreomycetidae</taxon>
        <taxon>Hypocreales</taxon>
        <taxon>Nectriaceae</taxon>
        <taxon>Fusarium</taxon>
        <taxon>Fusarium oxysporum species complex</taxon>
    </lineage>
</organism>
<evidence type="ECO:0000256" key="4">
    <source>
        <dbReference type="ARBA" id="ARBA00011919"/>
    </source>
</evidence>
<evidence type="ECO:0000256" key="10">
    <source>
        <dbReference type="ARBA" id="ARBA00029668"/>
    </source>
</evidence>
<dbReference type="AlphaFoldDB" id="A0A559KUR4"/>
<feature type="binding site" evidence="12">
    <location>
        <position position="142"/>
    </location>
    <ligand>
        <name>Fe cation</name>
        <dbReference type="ChEBI" id="CHEBI:24875"/>
        <label>1</label>
    </ligand>
</feature>
<evidence type="ECO:0000256" key="7">
    <source>
        <dbReference type="ARBA" id="ARBA00022723"/>
    </source>
</evidence>
<evidence type="ECO:0000313" key="14">
    <source>
        <dbReference type="EMBL" id="TVY63719.1"/>
    </source>
</evidence>
<dbReference type="GO" id="GO:0050113">
    <property type="term" value="F:inositol oxygenase activity"/>
    <property type="evidence" value="ECO:0007669"/>
    <property type="project" value="UniProtKB-UniRule"/>
</dbReference>
<feature type="binding site" evidence="12">
    <location>
        <position position="238"/>
    </location>
    <ligand>
        <name>Fe cation</name>
        <dbReference type="ChEBI" id="CHEBI:24875"/>
        <label>1</label>
    </ligand>
</feature>
<sequence>MPAAVATPLSNIEATSDKIDGVNVLKAKEKQSGLYDASEFDQAKDKTVFRQFQDAQDRVKHFYATQHTRQTVAFNLKARNEFYNKTRAHMGVWEAMEKLDTFIDECNPDTQESQMPHLLQTSEAIREDGKPRWMQLVGLIHDLGKLLFFYGAEGQWDVVGDTFPVGCAFDDRIIFGTESFKTNEDFNNPIYSTKFGIYTPGCGLDNVMLSWGHDEYLYHIVKDQSTIPDEGLAMIRYHSFYPWHREGAYHELMNEHDKKMLEAVRAFNPYDLYSKSDDFPDPEALKPYYLELIDKYFPQKVIRW</sequence>
<dbReference type="GO" id="GO:0019310">
    <property type="term" value="P:inositol catabolic process"/>
    <property type="evidence" value="ECO:0007669"/>
    <property type="project" value="UniProtKB-UniRule"/>
</dbReference>
<dbReference type="EMBL" id="SRMI01000009">
    <property type="protein sequence ID" value="TVY63719.1"/>
    <property type="molecule type" value="Genomic_DNA"/>
</dbReference>
<comment type="subcellular location">
    <subcellularLocation>
        <location evidence="1 13">Cytoplasm</location>
    </subcellularLocation>
</comment>
<evidence type="ECO:0000313" key="15">
    <source>
        <dbReference type="Proteomes" id="UP000320707"/>
    </source>
</evidence>
<dbReference type="Proteomes" id="UP000320707">
    <property type="component" value="Unassembled WGS sequence"/>
</dbReference>
<dbReference type="Pfam" id="PF05153">
    <property type="entry name" value="MIOX"/>
    <property type="match status" value="1"/>
</dbReference>
<accession>A0A559KUR4</accession>
<comment type="pathway">
    <text evidence="2 13">Polyol metabolism; myo-inositol degradation into D-glucuronate; D-glucuronate from myo-inositol: step 1/1.</text>
</comment>
<evidence type="ECO:0000256" key="8">
    <source>
        <dbReference type="ARBA" id="ARBA00023002"/>
    </source>
</evidence>
<evidence type="ECO:0000256" key="1">
    <source>
        <dbReference type="ARBA" id="ARBA00004496"/>
    </source>
</evidence>
<evidence type="ECO:0000256" key="6">
    <source>
        <dbReference type="ARBA" id="ARBA00022490"/>
    </source>
</evidence>
<name>A0A559KUR4_FUSOC</name>
<feature type="binding site" evidence="12">
    <location>
        <position position="271"/>
    </location>
    <ligand>
        <name>Fe cation</name>
        <dbReference type="ChEBI" id="CHEBI:24875"/>
        <label>1</label>
    </ligand>
</feature>
<comment type="similarity">
    <text evidence="3 13">Belongs to the myo-inositol oxygenase family.</text>
</comment>
<keyword evidence="7 12" id="KW-0479">Metal-binding</keyword>
<dbReference type="GO" id="GO:0005506">
    <property type="term" value="F:iron ion binding"/>
    <property type="evidence" value="ECO:0007669"/>
    <property type="project" value="InterPro"/>
</dbReference>
<reference evidence="14 15" key="1">
    <citation type="journal article" date="2019" name="Microbiol. Resour. Announc.">
        <title>High-quality draft genome sequence of Fusarium oxysporum f. sp. cubense strain 160527, a causal agent of Panama disease.</title>
        <authorList>
            <person name="Asai S."/>
            <person name="Ayukawa Y."/>
            <person name="Gan P."/>
            <person name="Masuda S."/>
            <person name="Komatsu K."/>
            <person name="Shirasu K."/>
            <person name="Arie T."/>
        </authorList>
    </citation>
    <scope>NUCLEOTIDE SEQUENCE [LARGE SCALE GENOMIC DNA]</scope>
    <source>
        <strain evidence="14 15">160527</strain>
    </source>
</reference>
<dbReference type="PANTHER" id="PTHR12588:SF0">
    <property type="entry name" value="INOSITOL OXYGENASE"/>
    <property type="match status" value="1"/>
</dbReference>
<evidence type="ECO:0000256" key="2">
    <source>
        <dbReference type="ARBA" id="ARBA00005167"/>
    </source>
</evidence>
<dbReference type="SUPFAM" id="SSF109604">
    <property type="entry name" value="HD-domain/PDEase-like"/>
    <property type="match status" value="1"/>
</dbReference>
<dbReference type="EC" id="1.13.99.1" evidence="4 13"/>
<feature type="binding site" evidence="12">
    <location>
        <position position="117"/>
    </location>
    <ligand>
        <name>Fe cation</name>
        <dbReference type="ChEBI" id="CHEBI:24875"/>
        <label>1</label>
    </ligand>
</feature>
<feature type="binding site" evidence="12">
    <location>
        <position position="213"/>
    </location>
    <ligand>
        <name>Fe cation</name>
        <dbReference type="ChEBI" id="CHEBI:24875"/>
        <label>1</label>
    </ligand>
</feature>
<comment type="catalytic activity">
    <reaction evidence="11 13">
        <text>myo-inositol + O2 = D-glucuronate + H2O + H(+)</text>
        <dbReference type="Rhea" id="RHEA:23696"/>
        <dbReference type="ChEBI" id="CHEBI:15377"/>
        <dbReference type="ChEBI" id="CHEBI:15378"/>
        <dbReference type="ChEBI" id="CHEBI:15379"/>
        <dbReference type="ChEBI" id="CHEBI:17268"/>
        <dbReference type="ChEBI" id="CHEBI:58720"/>
        <dbReference type="EC" id="1.13.99.1"/>
    </reaction>
</comment>
<dbReference type="Gene3D" id="1.10.3210.10">
    <property type="entry name" value="Hypothetical protein af1432"/>
    <property type="match status" value="1"/>
</dbReference>
<gene>
    <name evidence="14" type="primary">MIOX5</name>
    <name evidence="14" type="ORF">Focb16_v015397</name>
</gene>
<keyword evidence="6 13" id="KW-0963">Cytoplasm</keyword>
<proteinExistence type="inferred from homology"/>
<dbReference type="GO" id="GO:0005737">
    <property type="term" value="C:cytoplasm"/>
    <property type="evidence" value="ECO:0007669"/>
    <property type="project" value="UniProtKB-SubCell"/>
</dbReference>
<dbReference type="UniPathway" id="UPA00111">
    <property type="reaction ID" value="UER00527"/>
</dbReference>
<evidence type="ECO:0000256" key="11">
    <source>
        <dbReference type="ARBA" id="ARBA00048271"/>
    </source>
</evidence>
<comment type="caution">
    <text evidence="14">The sequence shown here is derived from an EMBL/GenBank/DDBJ whole genome shotgun (WGS) entry which is preliminary data.</text>
</comment>
<protein>
    <recommendedName>
        <fullName evidence="5 13">Inositol oxygenase</fullName>
        <ecNumber evidence="4 13">1.13.99.1</ecNumber>
    </recommendedName>
    <alternativeName>
        <fullName evidence="10 13">Myo-inositol oxygenase</fullName>
    </alternativeName>
</protein>
<feature type="binding site" evidence="12">
    <location>
        <position position="141"/>
    </location>
    <ligand>
        <name>Fe cation</name>
        <dbReference type="ChEBI" id="CHEBI:24875"/>
        <label>1</label>
    </ligand>
</feature>
<evidence type="ECO:0000256" key="12">
    <source>
        <dbReference type="PIRSR" id="PIRSR607828-2"/>
    </source>
</evidence>
<dbReference type="InterPro" id="IPR007828">
    <property type="entry name" value="Inositol_oxygenase"/>
</dbReference>
<keyword evidence="9 12" id="KW-0408">Iron</keyword>